<protein>
    <submittedName>
        <fullName evidence="2">Zf-RVT domain-containing protein</fullName>
    </submittedName>
</protein>
<accession>A0A1Q3CWV6</accession>
<proteinExistence type="predicted"/>
<comment type="caution">
    <text evidence="2">The sequence shown here is derived from an EMBL/GenBank/DDBJ whole genome shotgun (WGS) entry which is preliminary data.</text>
</comment>
<feature type="non-terminal residue" evidence="2">
    <location>
        <position position="1"/>
    </location>
</feature>
<dbReference type="Proteomes" id="UP000187406">
    <property type="component" value="Unassembled WGS sequence"/>
</dbReference>
<keyword evidence="3" id="KW-1185">Reference proteome</keyword>
<dbReference type="InterPro" id="IPR026960">
    <property type="entry name" value="RVT-Znf"/>
</dbReference>
<evidence type="ECO:0000313" key="3">
    <source>
        <dbReference type="Proteomes" id="UP000187406"/>
    </source>
</evidence>
<dbReference type="PANTHER" id="PTHR33116:SF66">
    <property type="entry name" value="REVERSE TRANSCRIPTASE ZINC-BINDING DOMAIN-CONTAINING PROTEIN"/>
    <property type="match status" value="1"/>
</dbReference>
<evidence type="ECO:0000259" key="1">
    <source>
        <dbReference type="Pfam" id="PF13966"/>
    </source>
</evidence>
<dbReference type="PANTHER" id="PTHR33116">
    <property type="entry name" value="REVERSE TRANSCRIPTASE ZINC-BINDING DOMAIN-CONTAINING PROTEIN-RELATED-RELATED"/>
    <property type="match status" value="1"/>
</dbReference>
<sequence length="197" mass="22734">AFIPQYPVVSWSNVVWFPRRIPKHSFCLWLTFSDAHKTLDKLHRVGVVQSDRCVFSCGQEDSVEHLFFACQFTATIWNHFLALCGYSRCSRGWTEESVWSVQRLQGPTFNAWITKLSLAATVYHCWVKRNNRIFNNSFRNCDSLIQIVASDIDYKCRGLTRVDDNPTNNAIFANWNLPTRLLSASAATHGGRSWHMQ</sequence>
<reference evidence="3" key="1">
    <citation type="submission" date="2016-04" db="EMBL/GenBank/DDBJ databases">
        <title>Cephalotus genome sequencing.</title>
        <authorList>
            <person name="Fukushima K."/>
            <person name="Hasebe M."/>
            <person name="Fang X."/>
        </authorList>
    </citation>
    <scope>NUCLEOTIDE SEQUENCE [LARGE SCALE GENOMIC DNA]</scope>
    <source>
        <strain evidence="3">cv. St1</strain>
    </source>
</reference>
<dbReference type="AlphaFoldDB" id="A0A1Q3CWV6"/>
<evidence type="ECO:0000313" key="2">
    <source>
        <dbReference type="EMBL" id="GAV84726.1"/>
    </source>
</evidence>
<organism evidence="2 3">
    <name type="scientific">Cephalotus follicularis</name>
    <name type="common">Albany pitcher plant</name>
    <dbReference type="NCBI Taxonomy" id="3775"/>
    <lineage>
        <taxon>Eukaryota</taxon>
        <taxon>Viridiplantae</taxon>
        <taxon>Streptophyta</taxon>
        <taxon>Embryophyta</taxon>
        <taxon>Tracheophyta</taxon>
        <taxon>Spermatophyta</taxon>
        <taxon>Magnoliopsida</taxon>
        <taxon>eudicotyledons</taxon>
        <taxon>Gunneridae</taxon>
        <taxon>Pentapetalae</taxon>
        <taxon>rosids</taxon>
        <taxon>fabids</taxon>
        <taxon>Oxalidales</taxon>
        <taxon>Cephalotaceae</taxon>
        <taxon>Cephalotus</taxon>
    </lineage>
</organism>
<dbReference type="EMBL" id="BDDD01003331">
    <property type="protein sequence ID" value="GAV84726.1"/>
    <property type="molecule type" value="Genomic_DNA"/>
</dbReference>
<feature type="domain" description="Reverse transcriptase zinc-binding" evidence="1">
    <location>
        <begin position="5"/>
        <end position="77"/>
    </location>
</feature>
<gene>
    <name evidence="2" type="ORF">CFOL_v3_28168</name>
</gene>
<dbReference type="OrthoDB" id="1622315at2759"/>
<name>A0A1Q3CWV6_CEPFO</name>
<dbReference type="Pfam" id="PF13966">
    <property type="entry name" value="zf-RVT"/>
    <property type="match status" value="1"/>
</dbReference>
<dbReference type="InParanoid" id="A0A1Q3CWV6"/>